<dbReference type="Pfam" id="PF13873">
    <property type="entry name" value="Myb_DNA-bind_5"/>
    <property type="match status" value="1"/>
</dbReference>
<keyword evidence="3" id="KW-0805">Transcription regulation</keyword>
<sequence length="223" mass="26079">MSKIKIINKNKGKEEWKKGKENAICKRNESFSNLDAQRLWQSIAKECNAIPGAKKHWRQWKKTWQDMRSKYAKRRRSSNNGVPSISGLLTEEEREVLFGVKMAEEYSENTEFVPLNDNQESFHDENTSACSISEPPSPQEVKVFHTQKPKLRSDYKNKCYKNSSEPSGNCSMSCDMLVTNEQKKIKLKEDFMNFKKDYLRQKLRLLKEQTEALKSIAREICNK</sequence>
<comment type="function">
    <text evidence="5">Involved in transvection phenomena (= synapsis-dependent gene expression), where the synaptic pairing of chromosomes carrying genes with which zeste interacts influences the expression of these genes. Zeste binds to DNA and stimulates transcription from a nearby promoter.</text>
</comment>
<organism evidence="7 8">
    <name type="scientific">Leptosia nina</name>
    <dbReference type="NCBI Taxonomy" id="320188"/>
    <lineage>
        <taxon>Eukaryota</taxon>
        <taxon>Metazoa</taxon>
        <taxon>Ecdysozoa</taxon>
        <taxon>Arthropoda</taxon>
        <taxon>Hexapoda</taxon>
        <taxon>Insecta</taxon>
        <taxon>Pterygota</taxon>
        <taxon>Neoptera</taxon>
        <taxon>Endopterygota</taxon>
        <taxon>Lepidoptera</taxon>
        <taxon>Glossata</taxon>
        <taxon>Ditrysia</taxon>
        <taxon>Papilionoidea</taxon>
        <taxon>Pieridae</taxon>
        <taxon>Pierinae</taxon>
        <taxon>Leptosia</taxon>
    </lineage>
</organism>
<comment type="caution">
    <text evidence="7">The sequence shown here is derived from an EMBL/GenBank/DDBJ whole genome shotgun (WGS) entry which is preliminary data.</text>
</comment>
<evidence type="ECO:0000259" key="6">
    <source>
        <dbReference type="Pfam" id="PF13873"/>
    </source>
</evidence>
<evidence type="ECO:0000256" key="3">
    <source>
        <dbReference type="ARBA" id="ARBA00023015"/>
    </source>
</evidence>
<reference evidence="7 8" key="1">
    <citation type="submission" date="2023-11" db="EMBL/GenBank/DDBJ databases">
        <authorList>
            <person name="Okamura Y."/>
        </authorList>
    </citation>
    <scope>NUCLEOTIDE SEQUENCE [LARGE SCALE GENOMIC DNA]</scope>
</reference>
<keyword evidence="4" id="KW-0804">Transcription</keyword>
<comment type="subunit">
    <text evidence="1">Self-associates forming complexes of several hundred monomers.</text>
</comment>
<keyword evidence="8" id="KW-1185">Reference proteome</keyword>
<evidence type="ECO:0000256" key="1">
    <source>
        <dbReference type="ARBA" id="ARBA00011764"/>
    </source>
</evidence>
<evidence type="ECO:0000256" key="4">
    <source>
        <dbReference type="ARBA" id="ARBA00023163"/>
    </source>
</evidence>
<gene>
    <name evidence="7" type="ORF">LNINA_LOCUS14368</name>
</gene>
<protein>
    <recommendedName>
        <fullName evidence="2">Regulatory protein zeste</fullName>
    </recommendedName>
</protein>
<dbReference type="AlphaFoldDB" id="A0AAV1K202"/>
<name>A0AAV1K202_9NEOP</name>
<accession>A0AAV1K202</accession>
<dbReference type="InterPro" id="IPR028002">
    <property type="entry name" value="Myb_DNA-bind_5"/>
</dbReference>
<evidence type="ECO:0000256" key="5">
    <source>
        <dbReference type="ARBA" id="ARBA00025466"/>
    </source>
</evidence>
<feature type="domain" description="Myb/SANT-like DNA-binding" evidence="6">
    <location>
        <begin position="14"/>
        <end position="70"/>
    </location>
</feature>
<evidence type="ECO:0000313" key="8">
    <source>
        <dbReference type="Proteomes" id="UP001497472"/>
    </source>
</evidence>
<proteinExistence type="predicted"/>
<evidence type="ECO:0000256" key="2">
    <source>
        <dbReference type="ARBA" id="ARBA00016807"/>
    </source>
</evidence>
<dbReference type="EMBL" id="CAVLEF010000280">
    <property type="protein sequence ID" value="CAK1555558.1"/>
    <property type="molecule type" value="Genomic_DNA"/>
</dbReference>
<evidence type="ECO:0000313" key="7">
    <source>
        <dbReference type="EMBL" id="CAK1555558.1"/>
    </source>
</evidence>
<dbReference type="Proteomes" id="UP001497472">
    <property type="component" value="Unassembled WGS sequence"/>
</dbReference>